<dbReference type="SUPFAM" id="SSF50800">
    <property type="entry name" value="PK beta-barrel domain-like"/>
    <property type="match status" value="1"/>
</dbReference>
<dbReference type="InterPro" id="IPR005303">
    <property type="entry name" value="MOCOS_middle"/>
</dbReference>
<dbReference type="SUPFAM" id="SSF141673">
    <property type="entry name" value="MOSC N-terminal domain-like"/>
    <property type="match status" value="1"/>
</dbReference>
<dbReference type="InterPro" id="IPR011037">
    <property type="entry name" value="Pyrv_Knase-like_insert_dom_sf"/>
</dbReference>
<dbReference type="GO" id="GO:0003824">
    <property type="term" value="F:catalytic activity"/>
    <property type="evidence" value="ECO:0007669"/>
    <property type="project" value="InterPro"/>
</dbReference>
<dbReference type="PANTHER" id="PTHR14237:SF19">
    <property type="entry name" value="MITOCHONDRIAL AMIDOXIME REDUCING COMPONENT 1"/>
    <property type="match status" value="1"/>
</dbReference>
<organism evidence="2 3">
    <name type="scientific">Marinobacterium lacunae</name>
    <dbReference type="NCBI Taxonomy" id="1232683"/>
    <lineage>
        <taxon>Bacteria</taxon>
        <taxon>Pseudomonadati</taxon>
        <taxon>Pseudomonadota</taxon>
        <taxon>Gammaproteobacteria</taxon>
        <taxon>Oceanospirillales</taxon>
        <taxon>Oceanospirillaceae</taxon>
        <taxon>Marinobacterium</taxon>
    </lineage>
</organism>
<gene>
    <name evidence="2" type="ORF">ADIMK_0039</name>
</gene>
<evidence type="ECO:0000313" key="2">
    <source>
        <dbReference type="EMBL" id="KEA65727.1"/>
    </source>
</evidence>
<dbReference type="InterPro" id="IPR005302">
    <property type="entry name" value="MoCF_Sase_C"/>
</dbReference>
<name>A0A081G4M2_9GAMM</name>
<keyword evidence="3" id="KW-1185">Reference proteome</keyword>
<protein>
    <submittedName>
        <fullName evidence="2">Flavodoxin reductases (Ferredoxin-NADPH reductases) family 1</fullName>
    </submittedName>
</protein>
<dbReference type="PROSITE" id="PS51340">
    <property type="entry name" value="MOSC"/>
    <property type="match status" value="1"/>
</dbReference>
<dbReference type="PANTHER" id="PTHR14237">
    <property type="entry name" value="MOLYBDOPTERIN COFACTOR SULFURASE MOSC"/>
    <property type="match status" value="1"/>
</dbReference>
<comment type="caution">
    <text evidence="2">The sequence shown here is derived from an EMBL/GenBank/DDBJ whole genome shotgun (WGS) entry which is preliminary data.</text>
</comment>
<evidence type="ECO:0000259" key="1">
    <source>
        <dbReference type="PROSITE" id="PS51340"/>
    </source>
</evidence>
<reference evidence="2 3" key="1">
    <citation type="submission" date="2014-04" db="EMBL/GenBank/DDBJ databases">
        <title>Marinobacterium kochiensis sp. nov., isolated from sediment sample collected from Kochi backwaters in Kerala, India.</title>
        <authorList>
            <person name="Singh A."/>
            <person name="Pinnaka A.K."/>
        </authorList>
    </citation>
    <scope>NUCLEOTIDE SEQUENCE [LARGE SCALE GENOMIC DNA]</scope>
    <source>
        <strain evidence="2 3">AK27</strain>
    </source>
</reference>
<proteinExistence type="predicted"/>
<dbReference type="GO" id="GO:0030151">
    <property type="term" value="F:molybdenum ion binding"/>
    <property type="evidence" value="ECO:0007669"/>
    <property type="project" value="InterPro"/>
</dbReference>
<accession>A0A081G4M2</accession>
<dbReference type="STRING" id="1232683.ADIMK_0039"/>
<dbReference type="OrthoDB" id="581532at2"/>
<dbReference type="GO" id="GO:0030170">
    <property type="term" value="F:pyridoxal phosphate binding"/>
    <property type="evidence" value="ECO:0007669"/>
    <property type="project" value="InterPro"/>
</dbReference>
<dbReference type="AlphaFoldDB" id="A0A081G4M2"/>
<dbReference type="eggNOG" id="COG3217">
    <property type="taxonomic scope" value="Bacteria"/>
</dbReference>
<dbReference type="EMBL" id="JMQN01000004">
    <property type="protein sequence ID" value="KEA65727.1"/>
    <property type="molecule type" value="Genomic_DNA"/>
</dbReference>
<dbReference type="Pfam" id="PF03473">
    <property type="entry name" value="MOSC"/>
    <property type="match status" value="1"/>
</dbReference>
<feature type="domain" description="MOSC" evidence="1">
    <location>
        <begin position="117"/>
        <end position="265"/>
    </location>
</feature>
<sequence length="266" mass="30219">MPSPVLSELFIYPVKSGAPISLPSAWVETRGLAMDRRFMVCDPEGRFITAREEPRLLKLISTLVHDGLILSAPGKLPIYLHYQDIRDQRQDVQVWNDIVAGKRVPESVDQWLGDYLEQPVHLIYNDPDSYRVAGRTPERPVLFADGYPLLLTNEDSLQAIRDEGVSNIEMRRFRPNVVIKGVQAWAEDSWRRIAIGEVELELVKPCERCVLITRDPLTGEKHPRSEPLRTLARIHRSDDGRVCFGHNLMVTKPGLLTVGEPVTILE</sequence>
<dbReference type="Proteomes" id="UP000028252">
    <property type="component" value="Unassembled WGS sequence"/>
</dbReference>
<dbReference type="PATRIC" id="fig|1232683.4.peg.39"/>
<dbReference type="Pfam" id="PF03476">
    <property type="entry name" value="MOSC_N"/>
    <property type="match status" value="1"/>
</dbReference>
<evidence type="ECO:0000313" key="3">
    <source>
        <dbReference type="Proteomes" id="UP000028252"/>
    </source>
</evidence>
<dbReference type="RefSeq" id="WP_036182368.1">
    <property type="nucleotide sequence ID" value="NZ_JMQN01000004.1"/>
</dbReference>